<sequence>MVSAQLIESKAAWLGALRDVLLQALQRQKRDILCLDADFESWPWSDAAVLEALHAWSGPGRQLRLLALDFETLKRAHPRFVRWRQTHSHLVQAAQFEASEWQGGRLPQAVLLVPEQGVLRLLARDSWRAVLSPERRDELAAREWFDAVTQRSSESFGASTLGL</sequence>
<dbReference type="EMBL" id="JAVXZY010000002">
    <property type="protein sequence ID" value="MDT8998959.1"/>
    <property type="molecule type" value="Genomic_DNA"/>
</dbReference>
<name>A0ABU3P8Q1_9BURK</name>
<proteinExistence type="predicted"/>
<reference evidence="1" key="1">
    <citation type="submission" date="2023-09" db="EMBL/GenBank/DDBJ databases">
        <title>Paucibacter sp. APW11 Genome sequencing and assembly.</title>
        <authorList>
            <person name="Kim I."/>
        </authorList>
    </citation>
    <scope>NUCLEOTIDE SEQUENCE</scope>
    <source>
        <strain evidence="1">APW11</strain>
    </source>
</reference>
<evidence type="ECO:0000313" key="1">
    <source>
        <dbReference type="EMBL" id="MDT8998959.1"/>
    </source>
</evidence>
<dbReference type="Proteomes" id="UP001246372">
    <property type="component" value="Unassembled WGS sequence"/>
</dbReference>
<organism evidence="1 2">
    <name type="scientific">Roseateles aquae</name>
    <dbReference type="NCBI Taxonomy" id="3077235"/>
    <lineage>
        <taxon>Bacteria</taxon>
        <taxon>Pseudomonadati</taxon>
        <taxon>Pseudomonadota</taxon>
        <taxon>Betaproteobacteria</taxon>
        <taxon>Burkholderiales</taxon>
        <taxon>Sphaerotilaceae</taxon>
        <taxon>Roseateles</taxon>
    </lineage>
</organism>
<keyword evidence="2" id="KW-1185">Reference proteome</keyword>
<accession>A0ABU3P8Q1</accession>
<protein>
    <submittedName>
        <fullName evidence="1">Uncharacterized protein</fullName>
    </submittedName>
</protein>
<comment type="caution">
    <text evidence="1">The sequence shown here is derived from an EMBL/GenBank/DDBJ whole genome shotgun (WGS) entry which is preliminary data.</text>
</comment>
<evidence type="ECO:0000313" key="2">
    <source>
        <dbReference type="Proteomes" id="UP001246372"/>
    </source>
</evidence>
<gene>
    <name evidence="1" type="ORF">RQP53_06725</name>
</gene>